<dbReference type="EMBL" id="JAPFRF010000010">
    <property type="protein sequence ID" value="KAJ7319949.1"/>
    <property type="molecule type" value="Genomic_DNA"/>
</dbReference>
<evidence type="ECO:0000313" key="2">
    <source>
        <dbReference type="Proteomes" id="UP001142489"/>
    </source>
</evidence>
<proteinExistence type="predicted"/>
<organism evidence="1 2">
    <name type="scientific">Phrynocephalus forsythii</name>
    <dbReference type="NCBI Taxonomy" id="171643"/>
    <lineage>
        <taxon>Eukaryota</taxon>
        <taxon>Metazoa</taxon>
        <taxon>Chordata</taxon>
        <taxon>Craniata</taxon>
        <taxon>Vertebrata</taxon>
        <taxon>Euteleostomi</taxon>
        <taxon>Lepidosauria</taxon>
        <taxon>Squamata</taxon>
        <taxon>Bifurcata</taxon>
        <taxon>Unidentata</taxon>
        <taxon>Episquamata</taxon>
        <taxon>Toxicofera</taxon>
        <taxon>Iguania</taxon>
        <taxon>Acrodonta</taxon>
        <taxon>Agamidae</taxon>
        <taxon>Agaminae</taxon>
        <taxon>Phrynocephalus</taxon>
    </lineage>
</organism>
<comment type="caution">
    <text evidence="1">The sequence shown here is derived from an EMBL/GenBank/DDBJ whole genome shotgun (WGS) entry which is preliminary data.</text>
</comment>
<dbReference type="AlphaFoldDB" id="A0A9Q0XMF4"/>
<accession>A0A9Q0XMF4</accession>
<dbReference type="Proteomes" id="UP001142489">
    <property type="component" value="Unassembled WGS sequence"/>
</dbReference>
<keyword evidence="2" id="KW-1185">Reference proteome</keyword>
<dbReference type="PANTHER" id="PTHR45913:SF9">
    <property type="entry name" value="GENERAL TRANSCRIPTION FACTOR II-I REPEAT DOMAIN-CONTAINING PROTEIN 2-LIKE-RELATED"/>
    <property type="match status" value="1"/>
</dbReference>
<dbReference type="PANTHER" id="PTHR45913">
    <property type="entry name" value="EPM2A-INTERACTING PROTEIN 1"/>
    <property type="match status" value="1"/>
</dbReference>
<gene>
    <name evidence="1" type="ORF">JRQ81_019460</name>
</gene>
<dbReference type="OrthoDB" id="10061052at2759"/>
<protein>
    <submittedName>
        <fullName evidence="1">Uncharacterized protein</fullName>
    </submittedName>
</protein>
<reference evidence="1" key="1">
    <citation type="journal article" date="2023" name="DNA Res.">
        <title>Chromosome-level genome assembly of Phrynocephalus forsythii using third-generation DNA sequencing and Hi-C analysis.</title>
        <authorList>
            <person name="Qi Y."/>
            <person name="Zhao W."/>
            <person name="Zhao Y."/>
            <person name="Niu C."/>
            <person name="Cao S."/>
            <person name="Zhang Y."/>
        </authorList>
    </citation>
    <scope>NUCLEOTIDE SEQUENCE</scope>
    <source>
        <tissue evidence="1">Muscle</tissue>
    </source>
</reference>
<name>A0A9Q0XMF4_9SAUR</name>
<evidence type="ECO:0000313" key="1">
    <source>
        <dbReference type="EMBL" id="KAJ7319949.1"/>
    </source>
</evidence>
<sequence>MAGKQSGLSTLVCNKVREEVRKAIKFHRVIHQLLCAKHLKYDHVVCDYIIKQVMKAIKYICSKALCHHQFQQFLLNIQAEYGDIVYHNELVVKVEKKEMLALTVTLSVTLQLSELQLQVVWSIIRVHTKRRGKSVVF</sequence>